<protein>
    <submittedName>
        <fullName evidence="1">Uncharacterized protein</fullName>
    </submittedName>
</protein>
<evidence type="ECO:0000313" key="2">
    <source>
        <dbReference type="Proteomes" id="UP000078551"/>
    </source>
</evidence>
<evidence type="ECO:0000313" key="1">
    <source>
        <dbReference type="EMBL" id="ANL86068.1"/>
    </source>
</evidence>
<proteinExistence type="predicted"/>
<organism evidence="1 2">
    <name type="scientific">Rhizobium phaseoli</name>
    <dbReference type="NCBI Taxonomy" id="396"/>
    <lineage>
        <taxon>Bacteria</taxon>
        <taxon>Pseudomonadati</taxon>
        <taxon>Pseudomonadota</taxon>
        <taxon>Alphaproteobacteria</taxon>
        <taxon>Hyphomicrobiales</taxon>
        <taxon>Rhizobiaceae</taxon>
        <taxon>Rhizobium/Agrobacterium group</taxon>
        <taxon>Rhizobium</taxon>
    </lineage>
</organism>
<dbReference type="EMBL" id="CP013568">
    <property type="protein sequence ID" value="ANL86068.1"/>
    <property type="molecule type" value="Genomic_DNA"/>
</dbReference>
<reference evidence="1 2" key="1">
    <citation type="submission" date="2015-11" db="EMBL/GenBank/DDBJ databases">
        <title>The limits of bacterial species coexistence and the symbiotic plasmid transference in sympatric Rhizobium populations.</title>
        <authorList>
            <person name="Perez-Carrascal O.M."/>
            <person name="VanInsberghe D."/>
            <person name="Juarez S."/>
            <person name="Polz M.F."/>
            <person name="Vinuesa P."/>
            <person name="Gonzalez V."/>
        </authorList>
    </citation>
    <scope>NUCLEOTIDE SEQUENCE [LARGE SCALE GENOMIC DNA]</scope>
    <source>
        <strain evidence="1 2">N771</strain>
    </source>
</reference>
<gene>
    <name evidence="1" type="ORF">AMC81_CH03324</name>
</gene>
<dbReference type="Proteomes" id="UP000078551">
    <property type="component" value="Chromosome"/>
</dbReference>
<keyword evidence="2" id="KW-1185">Reference proteome</keyword>
<name>A0ABM6CCV3_9HYPH</name>
<sequence>MDRANTMLTRVSGNEMVSPRMLPCYSGSVAPDEWPMDCAVSTNIVSRQLADDIGTVFGTLVGAALIEVIRDSLGE</sequence>
<accession>A0ABM6CCV3</accession>